<dbReference type="SUPFAM" id="SSF49777">
    <property type="entry name" value="PEBP-like"/>
    <property type="match status" value="1"/>
</dbReference>
<dbReference type="InterPro" id="IPR036610">
    <property type="entry name" value="PEBP-like_sf"/>
</dbReference>
<dbReference type="NCBIfam" id="TIGR00481">
    <property type="entry name" value="YbhB/YbcL family Raf kinase inhibitor-like protein"/>
    <property type="match status" value="1"/>
</dbReference>
<gene>
    <name evidence="2" type="ORF">GCM10010451_12400</name>
</gene>
<dbReference type="InterPro" id="IPR008914">
    <property type="entry name" value="PEBP"/>
</dbReference>
<evidence type="ECO:0000313" key="3">
    <source>
        <dbReference type="Proteomes" id="UP001501866"/>
    </source>
</evidence>
<comment type="similarity">
    <text evidence="1">Belongs to the UPF0098 family.</text>
</comment>
<dbReference type="CDD" id="cd00865">
    <property type="entry name" value="PEBP_bact_arch"/>
    <property type="match status" value="1"/>
</dbReference>
<dbReference type="InterPro" id="IPR005247">
    <property type="entry name" value="YbhB_YbcL/LppC-like"/>
</dbReference>
<dbReference type="Proteomes" id="UP001501866">
    <property type="component" value="Unassembled WGS sequence"/>
</dbReference>
<organism evidence="2 3">
    <name type="scientific">Streptomyces virens</name>
    <dbReference type="NCBI Taxonomy" id="285572"/>
    <lineage>
        <taxon>Bacteria</taxon>
        <taxon>Bacillati</taxon>
        <taxon>Actinomycetota</taxon>
        <taxon>Actinomycetes</taxon>
        <taxon>Kitasatosporales</taxon>
        <taxon>Streptomycetaceae</taxon>
        <taxon>Streptomyces</taxon>
    </lineage>
</organism>
<dbReference type="Pfam" id="PF01161">
    <property type="entry name" value="PBP"/>
    <property type="match status" value="1"/>
</dbReference>
<accession>A0ABP6P311</accession>
<sequence>MARGHPGPMTGIDIGSDAFNDHSFLARRYAYEGANVSPPLAWSGVPDDAVELVLLCEDPDAPSGSFVHWIVVGIDPHSDGVGAGQSPPRGTELVNGYGERGWGGPHPPPGDDAHHYMFRLYALAEPCVLPDAPRAEQVHEAVGRTQLASGTLVGLYQR</sequence>
<protein>
    <submittedName>
        <fullName evidence="2">YbhB/YbcL family Raf kinase inhibitor-like protein</fullName>
    </submittedName>
</protein>
<proteinExistence type="inferred from homology"/>
<dbReference type="GO" id="GO:0004860">
    <property type="term" value="F:protein kinase inhibitor activity"/>
    <property type="evidence" value="ECO:0007669"/>
    <property type="project" value="UniProtKB-KW"/>
</dbReference>
<reference evidence="3" key="1">
    <citation type="journal article" date="2019" name="Int. J. Syst. Evol. Microbiol.">
        <title>The Global Catalogue of Microorganisms (GCM) 10K type strain sequencing project: providing services to taxonomists for standard genome sequencing and annotation.</title>
        <authorList>
            <consortium name="The Broad Institute Genomics Platform"/>
            <consortium name="The Broad Institute Genome Sequencing Center for Infectious Disease"/>
            <person name="Wu L."/>
            <person name="Ma J."/>
        </authorList>
    </citation>
    <scope>NUCLEOTIDE SEQUENCE [LARGE SCALE GENOMIC DNA]</scope>
    <source>
        <strain evidence="3">JCM 9095</strain>
    </source>
</reference>
<evidence type="ECO:0000313" key="2">
    <source>
        <dbReference type="EMBL" id="GAA3165860.1"/>
    </source>
</evidence>
<keyword evidence="2" id="KW-0649">Protein kinase inhibitor</keyword>
<dbReference type="EMBL" id="BAAAUH010000006">
    <property type="protein sequence ID" value="GAA3165860.1"/>
    <property type="molecule type" value="Genomic_DNA"/>
</dbReference>
<dbReference type="PANTHER" id="PTHR30289:SF1">
    <property type="entry name" value="PEBP (PHOSPHATIDYLETHANOLAMINE-BINDING PROTEIN) FAMILY PROTEIN"/>
    <property type="match status" value="1"/>
</dbReference>
<evidence type="ECO:0000256" key="1">
    <source>
        <dbReference type="ARBA" id="ARBA00007120"/>
    </source>
</evidence>
<name>A0ABP6P311_9ACTN</name>
<dbReference type="PANTHER" id="PTHR30289">
    <property type="entry name" value="UNCHARACTERIZED PROTEIN YBCL-RELATED"/>
    <property type="match status" value="1"/>
</dbReference>
<dbReference type="Gene3D" id="3.90.280.10">
    <property type="entry name" value="PEBP-like"/>
    <property type="match status" value="1"/>
</dbReference>
<keyword evidence="3" id="KW-1185">Reference proteome</keyword>
<comment type="caution">
    <text evidence="2">The sequence shown here is derived from an EMBL/GenBank/DDBJ whole genome shotgun (WGS) entry which is preliminary data.</text>
</comment>